<dbReference type="GO" id="GO:0005829">
    <property type="term" value="C:cytosol"/>
    <property type="evidence" value="ECO:0007669"/>
    <property type="project" value="TreeGrafter"/>
</dbReference>
<protein>
    <submittedName>
        <fullName evidence="3">Methionyl-tRNA formyltransferase</fullName>
    </submittedName>
</protein>
<evidence type="ECO:0000259" key="1">
    <source>
        <dbReference type="Pfam" id="PF00551"/>
    </source>
</evidence>
<dbReference type="EMBL" id="LBQW01000016">
    <property type="protein sequence ID" value="KKP85487.1"/>
    <property type="molecule type" value="Genomic_DNA"/>
</dbReference>
<dbReference type="PANTHER" id="PTHR11138">
    <property type="entry name" value="METHIONYL-TRNA FORMYLTRANSFERASE"/>
    <property type="match status" value="1"/>
</dbReference>
<sequence>MPRLSSINIHYSLLPKYRGASPVESAILNGETETGVTIQQMEFKMDAGPIIAEEKVAILPDEKAGELRKRLIKIGGELLVKTLPNITTIKPSPQNEADSTNCKKIKKEDGLMDLDSDAVKNYNKFRAYATWPRTFFFKDGKKIIITEAKLENNQFIIKKVIPEGGKEVEYKV</sequence>
<feature type="domain" description="Formyl transferase C-terminal" evidence="2">
    <location>
        <begin position="104"/>
        <end position="155"/>
    </location>
</feature>
<dbReference type="Proteomes" id="UP000186383">
    <property type="component" value="Unassembled WGS sequence"/>
</dbReference>
<dbReference type="PANTHER" id="PTHR11138:SF5">
    <property type="entry name" value="METHIONYL-TRNA FORMYLTRANSFERASE, MITOCHONDRIAL"/>
    <property type="match status" value="1"/>
</dbReference>
<dbReference type="PATRIC" id="fig|1618727.3.peg.282"/>
<dbReference type="Pfam" id="PF00551">
    <property type="entry name" value="Formyl_trans_N"/>
    <property type="match status" value="1"/>
</dbReference>
<comment type="caution">
    <text evidence="3">The sequence shown here is derived from an EMBL/GenBank/DDBJ whole genome shotgun (WGS) entry which is preliminary data.</text>
</comment>
<name>A0A0G0G112_9BACT</name>
<organism evidence="3 4">
    <name type="scientific">Candidatus Nomurabacteria bacterium GW2011_GWA1_35_8</name>
    <dbReference type="NCBI Taxonomy" id="1618727"/>
    <lineage>
        <taxon>Bacteria</taxon>
        <taxon>Candidatus Nomuraibacteriota</taxon>
    </lineage>
</organism>
<dbReference type="SUPFAM" id="SSF50486">
    <property type="entry name" value="FMT C-terminal domain-like"/>
    <property type="match status" value="1"/>
</dbReference>
<dbReference type="InterPro" id="IPR005793">
    <property type="entry name" value="Formyl_trans_C"/>
</dbReference>
<dbReference type="Pfam" id="PF02911">
    <property type="entry name" value="Formyl_trans_C"/>
    <property type="match status" value="1"/>
</dbReference>
<dbReference type="SUPFAM" id="SSF53328">
    <property type="entry name" value="Formyltransferase"/>
    <property type="match status" value="1"/>
</dbReference>
<dbReference type="InterPro" id="IPR002376">
    <property type="entry name" value="Formyl_transf_N"/>
</dbReference>
<evidence type="ECO:0000259" key="2">
    <source>
        <dbReference type="Pfam" id="PF02911"/>
    </source>
</evidence>
<dbReference type="Gene3D" id="3.40.50.12230">
    <property type="match status" value="1"/>
</dbReference>
<dbReference type="InterPro" id="IPR011034">
    <property type="entry name" value="Formyl_transferase-like_C_sf"/>
</dbReference>
<evidence type="ECO:0000313" key="3">
    <source>
        <dbReference type="EMBL" id="KKP85487.1"/>
    </source>
</evidence>
<gene>
    <name evidence="3" type="ORF">UR88_C0016G0007</name>
</gene>
<reference evidence="3 4" key="1">
    <citation type="journal article" date="2015" name="Nature">
        <title>rRNA introns, odd ribosomes, and small enigmatic genomes across a large radiation of phyla.</title>
        <authorList>
            <person name="Brown C.T."/>
            <person name="Hug L.A."/>
            <person name="Thomas B.C."/>
            <person name="Sharon I."/>
            <person name="Castelle C.J."/>
            <person name="Singh A."/>
            <person name="Wilkins M.J."/>
            <person name="Williams K.H."/>
            <person name="Banfield J.F."/>
        </authorList>
    </citation>
    <scope>NUCLEOTIDE SEQUENCE [LARGE SCALE GENOMIC DNA]</scope>
</reference>
<proteinExistence type="predicted"/>
<evidence type="ECO:0000313" key="4">
    <source>
        <dbReference type="Proteomes" id="UP000186383"/>
    </source>
</evidence>
<dbReference type="InterPro" id="IPR036477">
    <property type="entry name" value="Formyl_transf_N_sf"/>
</dbReference>
<dbReference type="AlphaFoldDB" id="A0A0G0G112"/>
<keyword evidence="3" id="KW-0808">Transferase</keyword>
<dbReference type="GO" id="GO:0004479">
    <property type="term" value="F:methionyl-tRNA formyltransferase activity"/>
    <property type="evidence" value="ECO:0007669"/>
    <property type="project" value="TreeGrafter"/>
</dbReference>
<feature type="domain" description="Formyl transferase N-terminal" evidence="1">
    <location>
        <begin position="2"/>
        <end position="82"/>
    </location>
</feature>
<accession>A0A0G0G112</accession>